<accession>A0ABV9YGU6</accession>
<evidence type="ECO:0000313" key="1">
    <source>
        <dbReference type="EMBL" id="MFC5061861.1"/>
    </source>
</evidence>
<dbReference type="RefSeq" id="WP_378035215.1">
    <property type="nucleotide sequence ID" value="NZ_JBHSIV010000005.1"/>
</dbReference>
<sequence>MMTCSPDLVELPDLTAVDHLVLEVDGRQGLAHLDRVVGLLRGRRHPVAGLSCDLDGDLARIVVWGEDLHGGDDDALVVRRLERLPGVLAVRVAAGTADRRA</sequence>
<evidence type="ECO:0008006" key="3">
    <source>
        <dbReference type="Google" id="ProtNLM"/>
    </source>
</evidence>
<evidence type="ECO:0000313" key="2">
    <source>
        <dbReference type="Proteomes" id="UP001595947"/>
    </source>
</evidence>
<reference evidence="2" key="1">
    <citation type="journal article" date="2019" name="Int. J. Syst. Evol. Microbiol.">
        <title>The Global Catalogue of Microorganisms (GCM) 10K type strain sequencing project: providing services to taxonomists for standard genome sequencing and annotation.</title>
        <authorList>
            <consortium name="The Broad Institute Genomics Platform"/>
            <consortium name="The Broad Institute Genome Sequencing Center for Infectious Disease"/>
            <person name="Wu L."/>
            <person name="Ma J."/>
        </authorList>
    </citation>
    <scope>NUCLEOTIDE SEQUENCE [LARGE SCALE GENOMIC DNA]</scope>
    <source>
        <strain evidence="2">CGMCC 4.7093</strain>
    </source>
</reference>
<dbReference type="Proteomes" id="UP001595947">
    <property type="component" value="Unassembled WGS sequence"/>
</dbReference>
<proteinExistence type="predicted"/>
<protein>
    <recommendedName>
        <fullName evidence="3">ACT domain-containing protein</fullName>
    </recommendedName>
</protein>
<gene>
    <name evidence="1" type="ORF">ACFPBZ_06565</name>
</gene>
<name>A0ABV9YGU6_9PSEU</name>
<dbReference type="EMBL" id="JBHSIV010000005">
    <property type="protein sequence ID" value="MFC5061861.1"/>
    <property type="molecule type" value="Genomic_DNA"/>
</dbReference>
<comment type="caution">
    <text evidence="1">The sequence shown here is derived from an EMBL/GenBank/DDBJ whole genome shotgun (WGS) entry which is preliminary data.</text>
</comment>
<organism evidence="1 2">
    <name type="scientific">Actinomycetospora atypica</name>
    <dbReference type="NCBI Taxonomy" id="1290095"/>
    <lineage>
        <taxon>Bacteria</taxon>
        <taxon>Bacillati</taxon>
        <taxon>Actinomycetota</taxon>
        <taxon>Actinomycetes</taxon>
        <taxon>Pseudonocardiales</taxon>
        <taxon>Pseudonocardiaceae</taxon>
        <taxon>Actinomycetospora</taxon>
    </lineage>
</organism>
<keyword evidence="2" id="KW-1185">Reference proteome</keyword>